<dbReference type="EMBL" id="JAGTXO010000016">
    <property type="protein sequence ID" value="KAG8463333.1"/>
    <property type="molecule type" value="Genomic_DNA"/>
</dbReference>
<comment type="caution">
    <text evidence="1">The sequence shown here is derived from an EMBL/GenBank/DDBJ whole genome shotgun (WGS) entry which is preliminary data.</text>
</comment>
<dbReference type="AlphaFoldDB" id="A0A8J5XFX5"/>
<name>A0A8J5XFX5_DIALT</name>
<evidence type="ECO:0000313" key="1">
    <source>
        <dbReference type="EMBL" id="KAG8463333.1"/>
    </source>
</evidence>
<organism evidence="1 2">
    <name type="scientific">Diacronema lutheri</name>
    <name type="common">Unicellular marine alga</name>
    <name type="synonym">Monochrysis lutheri</name>
    <dbReference type="NCBI Taxonomy" id="2081491"/>
    <lineage>
        <taxon>Eukaryota</taxon>
        <taxon>Haptista</taxon>
        <taxon>Haptophyta</taxon>
        <taxon>Pavlovophyceae</taxon>
        <taxon>Pavlovales</taxon>
        <taxon>Pavlovaceae</taxon>
        <taxon>Diacronema</taxon>
    </lineage>
</organism>
<sequence length="84" mass="9602">MCLWREFGRRCLRTYACEPAGMDGRALLRAARLLSSAHGISPWRESDRLCLRTTTREPDGMDDSAFLRGDRRVSSNQCCSSECW</sequence>
<reference evidence="1" key="1">
    <citation type="submission" date="2021-05" db="EMBL/GenBank/DDBJ databases">
        <title>The genome of the haptophyte Pavlova lutheri (Diacronema luteri, Pavlovales) - a model for lipid biosynthesis in eukaryotic algae.</title>
        <authorList>
            <person name="Hulatt C.J."/>
            <person name="Posewitz M.C."/>
        </authorList>
    </citation>
    <scope>NUCLEOTIDE SEQUENCE</scope>
    <source>
        <strain evidence="1">NIVA-4/92</strain>
    </source>
</reference>
<proteinExistence type="predicted"/>
<evidence type="ECO:0000313" key="2">
    <source>
        <dbReference type="Proteomes" id="UP000751190"/>
    </source>
</evidence>
<keyword evidence="2" id="KW-1185">Reference proteome</keyword>
<gene>
    <name evidence="1" type="ORF">KFE25_004844</name>
</gene>
<dbReference type="Proteomes" id="UP000751190">
    <property type="component" value="Unassembled WGS sequence"/>
</dbReference>
<accession>A0A8J5XFX5</accession>
<protein>
    <submittedName>
        <fullName evidence="1">Uncharacterized protein</fullName>
    </submittedName>
</protein>